<evidence type="ECO:0000313" key="4">
    <source>
        <dbReference type="Proteomes" id="UP000628448"/>
    </source>
</evidence>
<dbReference type="Pfam" id="PF07715">
    <property type="entry name" value="Plug"/>
    <property type="match status" value="1"/>
</dbReference>
<feature type="chain" id="PRO_5036931502" evidence="1">
    <location>
        <begin position="24"/>
        <end position="837"/>
    </location>
</feature>
<feature type="domain" description="TonB-dependent receptor plug" evidence="2">
    <location>
        <begin position="150"/>
        <end position="220"/>
    </location>
</feature>
<dbReference type="Gene3D" id="2.170.130.10">
    <property type="entry name" value="TonB-dependent receptor, plug domain"/>
    <property type="match status" value="1"/>
</dbReference>
<feature type="signal peptide" evidence="1">
    <location>
        <begin position="1"/>
        <end position="23"/>
    </location>
</feature>
<protein>
    <submittedName>
        <fullName evidence="3">TonB-dependent receptor</fullName>
    </submittedName>
</protein>
<dbReference type="EMBL" id="JADWYR010000001">
    <property type="protein sequence ID" value="MBG9376564.1"/>
    <property type="molecule type" value="Genomic_DNA"/>
</dbReference>
<dbReference type="AlphaFoldDB" id="A0A931E7F9"/>
<name>A0A931E7F9_9BACT</name>
<keyword evidence="3" id="KW-0675">Receptor</keyword>
<keyword evidence="1" id="KW-0732">Signal</keyword>
<reference evidence="3" key="1">
    <citation type="submission" date="2020-11" db="EMBL/GenBank/DDBJ databases">
        <title>Bacterial whole genome sequence for Panacibacter sp. DH6.</title>
        <authorList>
            <person name="Le V."/>
            <person name="Ko S."/>
            <person name="Ahn C.-Y."/>
            <person name="Oh H.-M."/>
        </authorList>
    </citation>
    <scope>NUCLEOTIDE SEQUENCE</scope>
    <source>
        <strain evidence="3">DH6</strain>
    </source>
</reference>
<dbReference type="SUPFAM" id="SSF56935">
    <property type="entry name" value="Porins"/>
    <property type="match status" value="1"/>
</dbReference>
<gene>
    <name evidence="3" type="ORF">I5907_09985</name>
</gene>
<dbReference type="Proteomes" id="UP000628448">
    <property type="component" value="Unassembled WGS sequence"/>
</dbReference>
<evidence type="ECO:0000256" key="1">
    <source>
        <dbReference type="SAM" id="SignalP"/>
    </source>
</evidence>
<proteinExistence type="predicted"/>
<dbReference type="Pfam" id="PF13715">
    <property type="entry name" value="CarbopepD_reg_2"/>
    <property type="match status" value="1"/>
</dbReference>
<accession>A0A931E7F9</accession>
<evidence type="ECO:0000313" key="3">
    <source>
        <dbReference type="EMBL" id="MBG9376564.1"/>
    </source>
</evidence>
<evidence type="ECO:0000259" key="2">
    <source>
        <dbReference type="Pfam" id="PF07715"/>
    </source>
</evidence>
<sequence length="837" mass="94009">MLSELSKRVLLFACCLISIHLFAQKKTALVSGKVTDENDQPLAGVTVQVLNLTKNTITSDSGYFQLEVQPNKAVALVFSFTGFISVQKKFYLSVGEEERVNIKLLHAVKELEAVTVKDERDRKQAGLINIDASKALLNPSPIGGIEGLIKFFVGSNNELTSQYSVRGGSYDENLIYVNDFEVYRPYLVRSGQQEGLSFINPELTSGVKFYNGGFQARYGDKMSSVLDVTYKKPTRNGGSAYLGLLEQGFHLEGVANKGKVTYLLGVRNRTNQNLVSSQQTKGNYIPASADLQTLITWQAGDRWRFEALANLSQAKFSLTPTESQLTSSVFSPLYSQNLGLDIFFEGHEKDRYSTSFVGLTAVNQPGRRLQLKWMLGYFNDNEAENIDITGAYLFGEREYDPSTGTTGGVINPLGAGVNQLYARNALNINIWSAAHKGSLDKGSHFIQWGNTIERQMISDKLHEWVYNDSAGYSLPYVPGSLNLSSSIKSSADFGVTRFSGYVQDNIRFKDSAGFVLNAGIRYNYNTLNKELLVSPRIGFSLKPKSWRKDVVIKGAAGVYVQPPFYREMRRYDGTINYNLKSQKSYQATLGIDQHFTLFKRPARFTAEAYYKYMTDVVPYDIDNVRLRYYGANSAKAYAAGIETRLFGELVKDAESWISLGIMRTKEDLEGDTYTVYKNANGDIIGPNTPDKVPADSVINSIGYLRRPTDRLVTFGMFFQDYLSTNKNFKVYFSTLFGSNMPFNIPGNARYRNALEIPPYLRVDIGFSAQLLAAESKRRSHSPFKNFENIWASLEIFNVVDRANTISYQLIKDFSNNTFAMPNRLTPRLLNFKIVAKW</sequence>
<organism evidence="3 4">
    <name type="scientific">Panacibacter microcysteis</name>
    <dbReference type="NCBI Taxonomy" id="2793269"/>
    <lineage>
        <taxon>Bacteria</taxon>
        <taxon>Pseudomonadati</taxon>
        <taxon>Bacteroidota</taxon>
        <taxon>Chitinophagia</taxon>
        <taxon>Chitinophagales</taxon>
        <taxon>Chitinophagaceae</taxon>
        <taxon>Panacibacter</taxon>
    </lineage>
</organism>
<dbReference type="InterPro" id="IPR008969">
    <property type="entry name" value="CarboxyPept-like_regulatory"/>
</dbReference>
<dbReference type="SUPFAM" id="SSF49464">
    <property type="entry name" value="Carboxypeptidase regulatory domain-like"/>
    <property type="match status" value="1"/>
</dbReference>
<keyword evidence="4" id="KW-1185">Reference proteome</keyword>
<dbReference type="RefSeq" id="WP_196990571.1">
    <property type="nucleotide sequence ID" value="NZ_JADWYR010000001.1"/>
</dbReference>
<dbReference type="Gene3D" id="2.60.40.1120">
    <property type="entry name" value="Carboxypeptidase-like, regulatory domain"/>
    <property type="match status" value="1"/>
</dbReference>
<comment type="caution">
    <text evidence="3">The sequence shown here is derived from an EMBL/GenBank/DDBJ whole genome shotgun (WGS) entry which is preliminary data.</text>
</comment>
<dbReference type="InterPro" id="IPR012910">
    <property type="entry name" value="Plug_dom"/>
</dbReference>
<dbReference type="InterPro" id="IPR037066">
    <property type="entry name" value="Plug_dom_sf"/>
</dbReference>